<dbReference type="HOGENOM" id="CLU_2258865_0_0_9"/>
<dbReference type="GeneID" id="93002762"/>
<keyword evidence="1" id="KW-0812">Transmembrane</keyword>
<dbReference type="STRING" id="195103.CPF_0906"/>
<feature type="transmembrane region" description="Helical" evidence="1">
    <location>
        <begin position="6"/>
        <end position="22"/>
    </location>
</feature>
<dbReference type="AlphaFoldDB" id="A0A0H2YQG6"/>
<sequence length="103" mass="11811">MKKVLIGVLVFLICIISVFLFFDREEESIVTDVVEKSQYGLLVNYEDGLIAVDTEDAEIIDRDGKENTLDCINEGDRIEIIYDGKIEETYPAQINNVYKIIIF</sequence>
<dbReference type="KEGG" id="cpf:CPF_0906"/>
<dbReference type="RefSeq" id="WP_003459816.1">
    <property type="nucleotide sequence ID" value="NC_008261.1"/>
</dbReference>
<keyword evidence="3" id="KW-1185">Reference proteome</keyword>
<accession>A0A0H2YQG6</accession>
<evidence type="ECO:0000313" key="2">
    <source>
        <dbReference type="EMBL" id="ABG83210.1"/>
    </source>
</evidence>
<evidence type="ECO:0000256" key="1">
    <source>
        <dbReference type="SAM" id="Phobius"/>
    </source>
</evidence>
<dbReference type="EMBL" id="CP000246">
    <property type="protein sequence ID" value="ABG83210.1"/>
    <property type="molecule type" value="Genomic_DNA"/>
</dbReference>
<dbReference type="Proteomes" id="UP000001823">
    <property type="component" value="Chromosome"/>
</dbReference>
<dbReference type="PaxDb" id="195103-CPF_0906"/>
<evidence type="ECO:0000313" key="3">
    <source>
        <dbReference type="Proteomes" id="UP000001823"/>
    </source>
</evidence>
<keyword evidence="1" id="KW-1133">Transmembrane helix</keyword>
<proteinExistence type="predicted"/>
<name>A0A0H2YQG6_CLOP1</name>
<organism evidence="2 3">
    <name type="scientific">Clostridium perfringens (strain ATCC 13124 / DSM 756 / JCM 1290 / NCIMB 6125 / NCTC 8237 / Type A)</name>
    <dbReference type="NCBI Taxonomy" id="195103"/>
    <lineage>
        <taxon>Bacteria</taxon>
        <taxon>Bacillati</taxon>
        <taxon>Bacillota</taxon>
        <taxon>Clostridia</taxon>
        <taxon>Eubacteriales</taxon>
        <taxon>Clostridiaceae</taxon>
        <taxon>Clostridium</taxon>
    </lineage>
</organism>
<protein>
    <submittedName>
        <fullName evidence="2">Conserved domain protein</fullName>
    </submittedName>
</protein>
<reference evidence="2 3" key="1">
    <citation type="journal article" date="2006" name="Genome Res.">
        <title>Skewed genomic variability in strains of the toxigenic bacterial pathogen, Clostridium perfringens.</title>
        <authorList>
            <person name="Myers G.S."/>
            <person name="Rasko D.A."/>
            <person name="Cheung J.K."/>
            <person name="Ravel J."/>
            <person name="Seshadri R."/>
            <person name="Deboy R.T."/>
            <person name="Ren Q."/>
            <person name="Varga J."/>
            <person name="Awad M.M."/>
            <person name="Brinkac L.M."/>
            <person name="Daugherty S.C."/>
            <person name="Haft D.H."/>
            <person name="Dodson R.J."/>
            <person name="Madupu R."/>
            <person name="Nelson W.C."/>
            <person name="Rosovitz M.J."/>
            <person name="Sullivan S.A."/>
            <person name="Khouri H."/>
            <person name="Dimitrov G.I."/>
            <person name="Watkins K.L."/>
            <person name="Mulligan S."/>
            <person name="Benton J."/>
            <person name="Radune D."/>
            <person name="Fisher D.J."/>
            <person name="Atkins H.S."/>
            <person name="Hiscox T."/>
            <person name="Jost B.H."/>
            <person name="Billington S.J."/>
            <person name="Songer J.G."/>
            <person name="McClane B.A."/>
            <person name="Titball R.W."/>
            <person name="Rood J.I."/>
            <person name="Melville S.B."/>
            <person name="Paulsen I.T."/>
        </authorList>
    </citation>
    <scope>NUCLEOTIDE SEQUENCE [LARGE SCALE GENOMIC DNA]</scope>
    <source>
        <strain evidence="3">ATCC 13124 / DSM 756 / JCM 1290 / NCIMB 6125 / NCTC 8237 / S 107 / Type A</strain>
    </source>
</reference>
<gene>
    <name evidence="2" type="ordered locus">CPF_0906</name>
</gene>
<keyword evidence="1" id="KW-0472">Membrane</keyword>